<evidence type="ECO:0000313" key="1">
    <source>
        <dbReference type="EMBL" id="OHU07783.1"/>
    </source>
</evidence>
<reference evidence="1 2" key="1">
    <citation type="submission" date="2016-10" db="EMBL/GenBank/DDBJ databases">
        <title>Evaluation of Human, Animal and Environmental Mycobacterium chelonae Isolates by Core Genome Phylogenomic Analysis, Targeted Gene Comparison, and Anti-microbial Susceptibility Patterns: A Tale of Mistaken Identities.</title>
        <authorList>
            <person name="Fogelson S.B."/>
            <person name="Camus A.C."/>
            <person name="Lorenz W."/>
            <person name="Vasireddy R."/>
            <person name="Vasireddy S."/>
            <person name="Smith T."/>
            <person name="Brown-Elliott B.A."/>
            <person name="Wallace R.J.Jr."/>
            <person name="Hasan N.A."/>
            <person name="Reischl U."/>
            <person name="Sanchez S."/>
        </authorList>
    </citation>
    <scope>NUCLEOTIDE SEQUENCE [LARGE SCALE GENOMIC DNA]</scope>
    <source>
        <strain evidence="1 2">8528</strain>
    </source>
</reference>
<proteinExistence type="predicted"/>
<keyword evidence="2" id="KW-1185">Reference proteome</keyword>
<accession>A0ABX3BWX0</accession>
<organism evidence="1 2">
    <name type="scientific">Mycobacteroides saopaulense</name>
    <dbReference type="NCBI Taxonomy" id="1578165"/>
    <lineage>
        <taxon>Bacteria</taxon>
        <taxon>Bacillati</taxon>
        <taxon>Actinomycetota</taxon>
        <taxon>Actinomycetes</taxon>
        <taxon>Mycobacteriales</taxon>
        <taxon>Mycobacteriaceae</taxon>
        <taxon>Mycobacteroides</taxon>
    </lineage>
</organism>
<dbReference type="EMBL" id="MLIH01000028">
    <property type="protein sequence ID" value="OHU07783.1"/>
    <property type="molecule type" value="Genomic_DNA"/>
</dbReference>
<evidence type="ECO:0000313" key="2">
    <source>
        <dbReference type="Proteomes" id="UP000179621"/>
    </source>
</evidence>
<gene>
    <name evidence="1" type="ORF">BKG73_18650</name>
</gene>
<sequence>MRVRSVAAMSTSEIRADQLRAGDFFEHWARPQGEDESRMFTTEVLRDAEPHQDRFGQELLRFYCRVDDPATGGVREGYVIYGPHAVVSRMEEVKPIGEERDRNA</sequence>
<comment type="caution">
    <text evidence="1">The sequence shown here is derived from an EMBL/GenBank/DDBJ whole genome shotgun (WGS) entry which is preliminary data.</text>
</comment>
<protein>
    <submittedName>
        <fullName evidence="1">Uncharacterized protein</fullName>
    </submittedName>
</protein>
<name>A0ABX3BWX0_9MYCO</name>
<dbReference type="Proteomes" id="UP000179621">
    <property type="component" value="Unassembled WGS sequence"/>
</dbReference>